<gene>
    <name evidence="13" type="ORF">CJH67_09915</name>
    <name evidence="9" type="ORF">DYD63_06870</name>
    <name evidence="10" type="ORF">EO33_16195</name>
    <name evidence="11" type="ORF">IX07_14245</name>
    <name evidence="12" type="ORF">XR76_19520</name>
</gene>
<feature type="domain" description="Type II secretion system protein GspF" evidence="8">
    <location>
        <begin position="229"/>
        <end position="349"/>
    </location>
</feature>
<protein>
    <submittedName>
        <fullName evidence="11">Pilus assembly protein PilR</fullName>
    </submittedName>
</protein>
<dbReference type="Gene3D" id="1.20.81.30">
    <property type="entry name" value="Type II secretion system (T2SS), domain F"/>
    <property type="match status" value="2"/>
</dbReference>
<evidence type="ECO:0000256" key="4">
    <source>
        <dbReference type="ARBA" id="ARBA00022692"/>
    </source>
</evidence>
<dbReference type="InterPro" id="IPR042094">
    <property type="entry name" value="T2SS_GspF_sf"/>
</dbReference>
<dbReference type="EMBL" id="AAGYAS010000002">
    <property type="protein sequence ID" value="EBT2138927.1"/>
    <property type="molecule type" value="Genomic_DNA"/>
</dbReference>
<evidence type="ECO:0000256" key="2">
    <source>
        <dbReference type="ARBA" id="ARBA00005745"/>
    </source>
</evidence>
<accession>A0A5U2GM69</accession>
<feature type="transmembrane region" description="Helical" evidence="7">
    <location>
        <begin position="173"/>
        <end position="195"/>
    </location>
</feature>
<dbReference type="InterPro" id="IPR003004">
    <property type="entry name" value="GspF/PilC"/>
</dbReference>
<name>A0A5U2GM69_SALER</name>
<sequence>MSPFYLFRRALARRFFTSGYRLRFYRMLSLQMRNGVKLLDALEQISNMYTDFGRRTHGFGFLVDDCRVALTDNSGDNSLEHALANWVPAEEAALISAGMFSGRLPEALAEAEILIDCRRRIRNAVLRMSIYPLGCALMLLGTLLAIKTELIPTLAGMSDPQSWSGALGMLNDALLFFSEHGVVTGAGLALVLVWIRWSLPNWIRPDRLRRLADRRVPWAVYSDIQGAIFLINMGALLCAEVKTLTALQVIQRFASPWLTVRLDAVMQEVEEGASFGMALRECGYAFPSKEAVNYLSMVDGDGAAQMIARFGQEWLEETVKRVNRRGIVVMLLSMVMLFSLIGVVVVAVMEVNSMTQSLGQY</sequence>
<keyword evidence="4 7" id="KW-0812">Transmembrane</keyword>
<evidence type="ECO:0000256" key="5">
    <source>
        <dbReference type="ARBA" id="ARBA00022989"/>
    </source>
</evidence>
<keyword evidence="5 7" id="KW-1133">Transmembrane helix</keyword>
<evidence type="ECO:0000256" key="3">
    <source>
        <dbReference type="ARBA" id="ARBA00022475"/>
    </source>
</evidence>
<feature type="transmembrane region" description="Helical" evidence="7">
    <location>
        <begin position="327"/>
        <end position="349"/>
    </location>
</feature>
<reference evidence="11" key="1">
    <citation type="submission" date="2018-07" db="EMBL/GenBank/DDBJ databases">
        <authorList>
            <consortium name="GenomeTrakr network: Whole genome sequencing for foodborne pathogen traceback"/>
        </authorList>
    </citation>
    <scope>NUCLEOTIDE SEQUENCE</scope>
    <source>
        <strain evidence="12">CFSAN029882</strain>
        <strain evidence="10">FLUFL-668</strain>
        <strain evidence="11">FLUFL-939</strain>
    </source>
</reference>
<comment type="similarity">
    <text evidence="2">Belongs to the GSP F family.</text>
</comment>
<comment type="caution">
    <text evidence="11">The sequence shown here is derived from an EMBL/GenBank/DDBJ whole genome shotgun (WGS) entry which is preliminary data.</text>
</comment>
<evidence type="ECO:0000313" key="10">
    <source>
        <dbReference type="EMBL" id="EBO9987995.1"/>
    </source>
</evidence>
<dbReference type="RefSeq" id="WP_023240873.1">
    <property type="nucleotide sequence ID" value="NZ_MYNX01000002.1"/>
</dbReference>
<feature type="domain" description="Type II secretion system protein GspF" evidence="8">
    <location>
        <begin position="24"/>
        <end position="148"/>
    </location>
</feature>
<dbReference type="GO" id="GO:0005886">
    <property type="term" value="C:plasma membrane"/>
    <property type="evidence" value="ECO:0007669"/>
    <property type="project" value="UniProtKB-SubCell"/>
</dbReference>
<evidence type="ECO:0000259" key="8">
    <source>
        <dbReference type="Pfam" id="PF00482"/>
    </source>
</evidence>
<keyword evidence="6 7" id="KW-0472">Membrane</keyword>
<evidence type="ECO:0000313" key="13">
    <source>
        <dbReference type="EMBL" id="EBT2138927.1"/>
    </source>
</evidence>
<proteinExistence type="inferred from homology"/>
<dbReference type="EMBL" id="AAGCIB010000015">
    <property type="protein sequence ID" value="EBM3343709.1"/>
    <property type="molecule type" value="Genomic_DNA"/>
</dbReference>
<evidence type="ECO:0000256" key="1">
    <source>
        <dbReference type="ARBA" id="ARBA00004651"/>
    </source>
</evidence>
<dbReference type="EMBL" id="AAGKJW010000007">
    <property type="protein sequence ID" value="EBP0249582.1"/>
    <property type="molecule type" value="Genomic_DNA"/>
</dbReference>
<evidence type="ECO:0000313" key="12">
    <source>
        <dbReference type="EMBL" id="EBP5399870.1"/>
    </source>
</evidence>
<feature type="transmembrane region" description="Helical" evidence="7">
    <location>
        <begin position="128"/>
        <end position="146"/>
    </location>
</feature>
<comment type="subcellular location">
    <subcellularLocation>
        <location evidence="1">Cell membrane</location>
        <topology evidence="1">Multi-pass membrane protein</topology>
    </subcellularLocation>
</comment>
<dbReference type="EMBL" id="AAGMBO010000020">
    <property type="protein sequence ID" value="EBP5399870.1"/>
    <property type="molecule type" value="Genomic_DNA"/>
</dbReference>
<dbReference type="AlphaFoldDB" id="A0A5U2GM69"/>
<evidence type="ECO:0000256" key="6">
    <source>
        <dbReference type="ARBA" id="ARBA00023136"/>
    </source>
</evidence>
<dbReference type="PANTHER" id="PTHR30012:SF0">
    <property type="entry name" value="TYPE II SECRETION SYSTEM PROTEIN F-RELATED"/>
    <property type="match status" value="1"/>
</dbReference>
<dbReference type="PANTHER" id="PTHR30012">
    <property type="entry name" value="GENERAL SECRETION PATHWAY PROTEIN"/>
    <property type="match status" value="1"/>
</dbReference>
<reference evidence="9" key="2">
    <citation type="submission" date="2018-08" db="EMBL/GenBank/DDBJ databases">
        <authorList>
            <consortium name="PulseNet: The National Subtyping Network for Foodborne Disease Surveillance"/>
            <person name="Tarr C.L."/>
            <person name="Trees E."/>
            <person name="Katz L.S."/>
            <person name="Carleton-Romer H.A."/>
            <person name="Stroika S."/>
            <person name="Kucerova Z."/>
            <person name="Roache K.F."/>
            <person name="Sabol A.L."/>
            <person name="Besser J."/>
            <person name="Gerner-Smidt P."/>
        </authorList>
    </citation>
    <scope>NUCLEOTIDE SEQUENCE</scope>
    <source>
        <strain evidence="13">2015AM-1590</strain>
        <strain evidence="9">PNUSAS048021</strain>
    </source>
</reference>
<evidence type="ECO:0000313" key="11">
    <source>
        <dbReference type="EMBL" id="EBP0249582.1"/>
    </source>
</evidence>
<evidence type="ECO:0000313" key="9">
    <source>
        <dbReference type="EMBL" id="EBM3343709.1"/>
    </source>
</evidence>
<evidence type="ECO:0000256" key="7">
    <source>
        <dbReference type="SAM" id="Phobius"/>
    </source>
</evidence>
<keyword evidence="3" id="KW-1003">Cell membrane</keyword>
<dbReference type="InterPro" id="IPR018076">
    <property type="entry name" value="T2SS_GspF_dom"/>
</dbReference>
<dbReference type="Pfam" id="PF00482">
    <property type="entry name" value="T2SSF"/>
    <property type="match status" value="2"/>
</dbReference>
<dbReference type="EMBL" id="AAGKHW010000009">
    <property type="protein sequence ID" value="EBO9987995.1"/>
    <property type="molecule type" value="Genomic_DNA"/>
</dbReference>
<organism evidence="11">
    <name type="scientific">Salmonella enterica</name>
    <name type="common">Salmonella choleraesuis</name>
    <dbReference type="NCBI Taxonomy" id="28901"/>
    <lineage>
        <taxon>Bacteria</taxon>
        <taxon>Pseudomonadati</taxon>
        <taxon>Pseudomonadota</taxon>
        <taxon>Gammaproteobacteria</taxon>
        <taxon>Enterobacterales</taxon>
        <taxon>Enterobacteriaceae</taxon>
        <taxon>Salmonella</taxon>
    </lineage>
</organism>